<evidence type="ECO:0000256" key="1">
    <source>
        <dbReference type="SAM" id="Coils"/>
    </source>
</evidence>
<dbReference type="PANTHER" id="PTHR15907">
    <property type="entry name" value="DUF614 FAMILY PROTEIN-RELATED"/>
    <property type="match status" value="1"/>
</dbReference>
<protein>
    <submittedName>
        <fullName evidence="3">Uncharacterized protein</fullName>
    </submittedName>
</protein>
<feature type="region of interest" description="Disordered" evidence="2">
    <location>
        <begin position="256"/>
        <end position="279"/>
    </location>
</feature>
<dbReference type="EMBL" id="JAGKQM010000015">
    <property type="protein sequence ID" value="KAH0880431.1"/>
    <property type="molecule type" value="Genomic_DNA"/>
</dbReference>
<dbReference type="SMART" id="SM00028">
    <property type="entry name" value="TPR"/>
    <property type="match status" value="4"/>
</dbReference>
<dbReference type="NCBIfam" id="TIGR01571">
    <property type="entry name" value="A_thal_Cys_rich"/>
    <property type="match status" value="1"/>
</dbReference>
<keyword evidence="4" id="KW-1185">Reference proteome</keyword>
<dbReference type="Pfam" id="PF13174">
    <property type="entry name" value="TPR_6"/>
    <property type="match status" value="1"/>
</dbReference>
<comment type="caution">
    <text evidence="3">The sequence shown here is derived from an EMBL/GenBank/DDBJ whole genome shotgun (WGS) entry which is preliminary data.</text>
</comment>
<reference evidence="3 4" key="1">
    <citation type="submission" date="2021-05" db="EMBL/GenBank/DDBJ databases">
        <title>Genome Assembly of Synthetic Allotetraploid Brassica napus Reveals Homoeologous Exchanges between Subgenomes.</title>
        <authorList>
            <person name="Davis J.T."/>
        </authorList>
    </citation>
    <scope>NUCLEOTIDE SEQUENCE [LARGE SCALE GENOMIC DNA]</scope>
    <source>
        <strain evidence="4">cv. Da-Ae</strain>
        <tissue evidence="3">Seedling</tissue>
    </source>
</reference>
<keyword evidence="1" id="KW-0175">Coiled coil</keyword>
<evidence type="ECO:0000256" key="2">
    <source>
        <dbReference type="SAM" id="MobiDB-lite"/>
    </source>
</evidence>
<sequence>MVRPGLDQPNQAHPQGYGNNKADVQPNIPTGIPVNNQTQNLWSSDLFDCMNDIENAVITCIVPCVTFGQIAEIVDEGATTCAIGGLLYGAIFITAFPYKYSSLFRAKIRNKYGLPEAPAPDWLTHLFCEHCALCQEYRELKHRGFDPKIARFSTLQPLIRYAGTMFTSLSAPSSLPSSLAFSLVSVKSHPAAGHIVPRRDLVSLRIRASKNGSSDYCFHEKLKSFAKSAILIGAAVSMTGKLSTLPAKAGSPVTTTVEVKEEKNSSEIEPTSPLTELLESTPEAVKTLRSLLQQKLENGEDEEALKLLEKLVTAQPEETEWKFLMARLLGEMGRTENARQVFEEILQRNPLSFEALFENALLMDRSGEGDAVLQRLEDALAVAEAENMVKEIRDVRLIIAQIQFLQKNVDEALKSYEQLTREDPKDFRPYFCRGMIYSLLDKNAEAKEQFAKYRELSPKKFEVEGYLRTPLSKMKLFGSGEDN</sequence>
<dbReference type="InterPro" id="IPR019734">
    <property type="entry name" value="TPR_rpt"/>
</dbReference>
<dbReference type="Gene3D" id="1.25.40.10">
    <property type="entry name" value="Tetratricopeptide repeat domain"/>
    <property type="match status" value="2"/>
</dbReference>
<evidence type="ECO:0000313" key="4">
    <source>
        <dbReference type="Proteomes" id="UP000824890"/>
    </source>
</evidence>
<name>A0ABQ7ZK77_BRANA</name>
<dbReference type="InterPro" id="IPR011990">
    <property type="entry name" value="TPR-like_helical_dom_sf"/>
</dbReference>
<dbReference type="InterPro" id="IPR006461">
    <property type="entry name" value="PLAC_motif_containing"/>
</dbReference>
<accession>A0ABQ7ZK77</accession>
<feature type="coiled-coil region" evidence="1">
    <location>
        <begin position="373"/>
        <end position="422"/>
    </location>
</feature>
<proteinExistence type="predicted"/>
<dbReference type="Pfam" id="PF04749">
    <property type="entry name" value="PLAC8"/>
    <property type="match status" value="1"/>
</dbReference>
<gene>
    <name evidence="3" type="ORF">HID58_067825</name>
</gene>
<organism evidence="3 4">
    <name type="scientific">Brassica napus</name>
    <name type="common">Rape</name>
    <dbReference type="NCBI Taxonomy" id="3708"/>
    <lineage>
        <taxon>Eukaryota</taxon>
        <taxon>Viridiplantae</taxon>
        <taxon>Streptophyta</taxon>
        <taxon>Embryophyta</taxon>
        <taxon>Tracheophyta</taxon>
        <taxon>Spermatophyta</taxon>
        <taxon>Magnoliopsida</taxon>
        <taxon>eudicotyledons</taxon>
        <taxon>Gunneridae</taxon>
        <taxon>Pentapetalae</taxon>
        <taxon>rosids</taxon>
        <taxon>malvids</taxon>
        <taxon>Brassicales</taxon>
        <taxon>Brassicaceae</taxon>
        <taxon>Brassiceae</taxon>
        <taxon>Brassica</taxon>
    </lineage>
</organism>
<dbReference type="Proteomes" id="UP000824890">
    <property type="component" value="Unassembled WGS sequence"/>
</dbReference>
<feature type="region of interest" description="Disordered" evidence="2">
    <location>
        <begin position="1"/>
        <end position="24"/>
    </location>
</feature>
<dbReference type="Pfam" id="PF13432">
    <property type="entry name" value="TPR_16"/>
    <property type="match status" value="1"/>
</dbReference>
<evidence type="ECO:0000313" key="3">
    <source>
        <dbReference type="EMBL" id="KAH0880431.1"/>
    </source>
</evidence>
<dbReference type="SUPFAM" id="SSF48452">
    <property type="entry name" value="TPR-like"/>
    <property type="match status" value="1"/>
</dbReference>